<dbReference type="EMBL" id="BKCJ011723439">
    <property type="protein sequence ID" value="GFD48497.1"/>
    <property type="molecule type" value="Genomic_DNA"/>
</dbReference>
<sequence>MSSFTRALRRKPAVSTNINSWPKAEYLASIESRVVPAISVTMLRSSPSNRLTNDDLPTLGRPMMAMRGSSELGSSSPASSKWLTTASSNSPVPEPLAELMANTSVSPRPRA</sequence>
<feature type="compositionally biased region" description="Polar residues" evidence="1">
    <location>
        <begin position="101"/>
        <end position="111"/>
    </location>
</feature>
<accession>A0A699WM48</accession>
<evidence type="ECO:0000313" key="2">
    <source>
        <dbReference type="EMBL" id="GFD48497.1"/>
    </source>
</evidence>
<protein>
    <submittedName>
        <fullName evidence="2">Uncharacterized protein</fullName>
    </submittedName>
</protein>
<feature type="region of interest" description="Disordered" evidence="1">
    <location>
        <begin position="46"/>
        <end position="111"/>
    </location>
</feature>
<feature type="compositionally biased region" description="Polar residues" evidence="1">
    <location>
        <begin position="81"/>
        <end position="91"/>
    </location>
</feature>
<organism evidence="2">
    <name type="scientific">Tanacetum cinerariifolium</name>
    <name type="common">Dalmatian daisy</name>
    <name type="synonym">Chrysanthemum cinerariifolium</name>
    <dbReference type="NCBI Taxonomy" id="118510"/>
    <lineage>
        <taxon>Eukaryota</taxon>
        <taxon>Viridiplantae</taxon>
        <taxon>Streptophyta</taxon>
        <taxon>Embryophyta</taxon>
        <taxon>Tracheophyta</taxon>
        <taxon>Spermatophyta</taxon>
        <taxon>Magnoliopsida</taxon>
        <taxon>eudicotyledons</taxon>
        <taxon>Gunneridae</taxon>
        <taxon>Pentapetalae</taxon>
        <taxon>asterids</taxon>
        <taxon>campanulids</taxon>
        <taxon>Asterales</taxon>
        <taxon>Asteraceae</taxon>
        <taxon>Asteroideae</taxon>
        <taxon>Anthemideae</taxon>
        <taxon>Anthemidinae</taxon>
        <taxon>Tanacetum</taxon>
    </lineage>
</organism>
<name>A0A699WM48_TANCI</name>
<proteinExistence type="predicted"/>
<dbReference type="AlphaFoldDB" id="A0A699WM48"/>
<comment type="caution">
    <text evidence="2">The sequence shown here is derived from an EMBL/GenBank/DDBJ whole genome shotgun (WGS) entry which is preliminary data.</text>
</comment>
<evidence type="ECO:0000256" key="1">
    <source>
        <dbReference type="SAM" id="MobiDB-lite"/>
    </source>
</evidence>
<gene>
    <name evidence="2" type="ORF">Tci_920466</name>
</gene>
<feature type="compositionally biased region" description="Low complexity" evidence="1">
    <location>
        <begin position="69"/>
        <end position="80"/>
    </location>
</feature>
<reference evidence="2" key="1">
    <citation type="journal article" date="2019" name="Sci. Rep.">
        <title>Draft genome of Tanacetum cinerariifolium, the natural source of mosquito coil.</title>
        <authorList>
            <person name="Yamashiro T."/>
            <person name="Shiraishi A."/>
            <person name="Satake H."/>
            <person name="Nakayama K."/>
        </authorList>
    </citation>
    <scope>NUCLEOTIDE SEQUENCE</scope>
</reference>